<evidence type="ECO:0000256" key="2">
    <source>
        <dbReference type="PIRSR" id="PIRSR006232-1"/>
    </source>
</evidence>
<dbReference type="InterPro" id="IPR003829">
    <property type="entry name" value="Pirin_N_dom"/>
</dbReference>
<protein>
    <submittedName>
        <fullName evidence="6">Pirin family protein</fullName>
    </submittedName>
</protein>
<dbReference type="RefSeq" id="WP_182165612.1">
    <property type="nucleotide sequence ID" value="NZ_JACFXV010000053.1"/>
</dbReference>
<reference evidence="6 7" key="1">
    <citation type="submission" date="2020-07" db="EMBL/GenBank/DDBJ databases">
        <title>Stappia sp., F7233, whole genome shotgun sequencing project.</title>
        <authorList>
            <person name="Jiang S."/>
            <person name="Liu Z.W."/>
            <person name="Du Z.J."/>
        </authorList>
    </citation>
    <scope>NUCLEOTIDE SEQUENCE [LARGE SCALE GENOMIC DNA]</scope>
    <source>
        <strain evidence="6 7">F7233</strain>
    </source>
</reference>
<feature type="binding site" evidence="2">
    <location>
        <position position="72"/>
    </location>
    <ligand>
        <name>Fe cation</name>
        <dbReference type="ChEBI" id="CHEBI:24875"/>
    </ligand>
</feature>
<feature type="domain" description="Quercetin 2,3-dioxygenase C-terminal cupin" evidence="5">
    <location>
        <begin position="161"/>
        <end position="246"/>
    </location>
</feature>
<dbReference type="PANTHER" id="PTHR43212">
    <property type="entry name" value="QUERCETIN 2,3-DIOXYGENASE"/>
    <property type="match status" value="1"/>
</dbReference>
<sequence length="255" mass="27692">MIAISRTVPAAVSHAPVRLRAAQERGMADHGWLKSAHSFSFAGYHDPAHVHFESLRVINDDRVAGGGGFPAHAHRDFEIFSYVLEGALEHRDSLGNGSIVRAGGVQYMSAGSGVTHSEFNPSRSEPARFLQIWLFPNRMGASPRYETLDIAQEEKRGRLRLFLSGDGREGSMRIRQDADIHAALLDGAEAIDHVIAEGRKGWVQVARGSLTVNGQKLVEGDGLAVEGDGVLEFRAGKDAEILLFDLAAFDPSLLD</sequence>
<evidence type="ECO:0000313" key="7">
    <source>
        <dbReference type="Proteomes" id="UP000541109"/>
    </source>
</evidence>
<feature type="binding site" evidence="2">
    <location>
        <position position="116"/>
    </location>
    <ligand>
        <name>Fe cation</name>
        <dbReference type="ChEBI" id="CHEBI:24875"/>
    </ligand>
</feature>
<dbReference type="AlphaFoldDB" id="A0A839AFQ3"/>
<proteinExistence type="inferred from homology"/>
<comment type="caution">
    <text evidence="6">The sequence shown here is derived from an EMBL/GenBank/DDBJ whole genome shotgun (WGS) entry which is preliminary data.</text>
</comment>
<evidence type="ECO:0000313" key="6">
    <source>
        <dbReference type="EMBL" id="MBA5777858.1"/>
    </source>
</evidence>
<evidence type="ECO:0000256" key="1">
    <source>
        <dbReference type="ARBA" id="ARBA00008416"/>
    </source>
</evidence>
<dbReference type="EMBL" id="JACFXV010000053">
    <property type="protein sequence ID" value="MBA5777858.1"/>
    <property type="molecule type" value="Genomic_DNA"/>
</dbReference>
<name>A0A839AFQ3_9HYPH</name>
<evidence type="ECO:0000259" key="5">
    <source>
        <dbReference type="Pfam" id="PF17954"/>
    </source>
</evidence>
<dbReference type="InterPro" id="IPR011051">
    <property type="entry name" value="RmlC_Cupin_sf"/>
</dbReference>
<feature type="domain" description="Pirin N-terminal" evidence="4">
    <location>
        <begin position="24"/>
        <end position="134"/>
    </location>
</feature>
<dbReference type="InterPro" id="IPR041602">
    <property type="entry name" value="Quercetinase_C"/>
</dbReference>
<dbReference type="SUPFAM" id="SSF51182">
    <property type="entry name" value="RmlC-like cupins"/>
    <property type="match status" value="1"/>
</dbReference>
<evidence type="ECO:0000256" key="3">
    <source>
        <dbReference type="RuleBase" id="RU003457"/>
    </source>
</evidence>
<dbReference type="PANTHER" id="PTHR43212:SF3">
    <property type="entry name" value="QUERCETIN 2,3-DIOXYGENASE"/>
    <property type="match status" value="1"/>
</dbReference>
<comment type="cofactor">
    <cofactor evidence="2">
        <name>Fe cation</name>
        <dbReference type="ChEBI" id="CHEBI:24875"/>
    </cofactor>
    <text evidence="2">Binds 1 Fe cation per subunit.</text>
</comment>
<dbReference type="CDD" id="cd20311">
    <property type="entry name" value="cupin_Yhhw_C"/>
    <property type="match status" value="1"/>
</dbReference>
<keyword evidence="2" id="KW-0408">Iron</keyword>
<comment type="similarity">
    <text evidence="1 3">Belongs to the pirin family.</text>
</comment>
<keyword evidence="7" id="KW-1185">Reference proteome</keyword>
<dbReference type="CDD" id="cd02910">
    <property type="entry name" value="cupin_Yhhw_N"/>
    <property type="match status" value="1"/>
</dbReference>
<organism evidence="6 7">
    <name type="scientific">Stappia albiluteola</name>
    <dbReference type="NCBI Taxonomy" id="2758565"/>
    <lineage>
        <taxon>Bacteria</taxon>
        <taxon>Pseudomonadati</taxon>
        <taxon>Pseudomonadota</taxon>
        <taxon>Alphaproteobacteria</taxon>
        <taxon>Hyphomicrobiales</taxon>
        <taxon>Stappiaceae</taxon>
        <taxon>Stappia</taxon>
    </lineage>
</organism>
<feature type="binding site" evidence="2">
    <location>
        <position position="74"/>
    </location>
    <ligand>
        <name>Fe cation</name>
        <dbReference type="ChEBI" id="CHEBI:24875"/>
    </ligand>
</feature>
<dbReference type="GO" id="GO:0046872">
    <property type="term" value="F:metal ion binding"/>
    <property type="evidence" value="ECO:0007669"/>
    <property type="project" value="UniProtKB-KW"/>
</dbReference>
<dbReference type="Proteomes" id="UP000541109">
    <property type="component" value="Unassembled WGS sequence"/>
</dbReference>
<feature type="binding site" evidence="2">
    <location>
        <position position="118"/>
    </location>
    <ligand>
        <name>Fe cation</name>
        <dbReference type="ChEBI" id="CHEBI:24875"/>
    </ligand>
</feature>
<dbReference type="Pfam" id="PF02678">
    <property type="entry name" value="Pirin"/>
    <property type="match status" value="1"/>
</dbReference>
<dbReference type="PIRSF" id="PIRSF006232">
    <property type="entry name" value="Pirin"/>
    <property type="match status" value="1"/>
</dbReference>
<dbReference type="InterPro" id="IPR014710">
    <property type="entry name" value="RmlC-like_jellyroll"/>
</dbReference>
<dbReference type="Gene3D" id="2.60.120.10">
    <property type="entry name" value="Jelly Rolls"/>
    <property type="match status" value="2"/>
</dbReference>
<evidence type="ECO:0000259" key="4">
    <source>
        <dbReference type="Pfam" id="PF02678"/>
    </source>
</evidence>
<keyword evidence="2" id="KW-0479">Metal-binding</keyword>
<dbReference type="Pfam" id="PF17954">
    <property type="entry name" value="Pirin_C_2"/>
    <property type="match status" value="1"/>
</dbReference>
<accession>A0A839AFQ3</accession>
<dbReference type="InterPro" id="IPR012093">
    <property type="entry name" value="Pirin"/>
</dbReference>
<gene>
    <name evidence="6" type="ORF">H2509_12065</name>
</gene>